<gene>
    <name evidence="2" type="ORF">HNR10_002922</name>
</gene>
<dbReference type="EC" id="3.7.1.9" evidence="2"/>
<comment type="caution">
    <text evidence="2">The sequence shown here is derived from an EMBL/GenBank/DDBJ whole genome shotgun (WGS) entry which is preliminary data.</text>
</comment>
<dbReference type="Pfam" id="PF12697">
    <property type="entry name" value="Abhydrolase_6"/>
    <property type="match status" value="1"/>
</dbReference>
<evidence type="ECO:0000313" key="2">
    <source>
        <dbReference type="EMBL" id="NYJ35041.1"/>
    </source>
</evidence>
<dbReference type="PANTHER" id="PTHR43194">
    <property type="entry name" value="HYDROLASE ALPHA/BETA FOLD FAMILY"/>
    <property type="match status" value="1"/>
</dbReference>
<dbReference type="PANTHER" id="PTHR43194:SF2">
    <property type="entry name" value="PEROXISOMAL MEMBRANE PROTEIN LPX1"/>
    <property type="match status" value="1"/>
</dbReference>
<sequence>MWEPLSDRFTCIAPDLLGFGTRIPRAHLPRGPRAWSRARAHQLLELLDQLDLDRVHLVGNSAAGGAAGLALMAMAPGRVSRAVLMGGAGTGPQPVDIPFYGDPTRASMRKTLARLVADQRDHLRLIEELTDLRWRQALAPGAEQAFRAMFDSDEGVERSPDFAGITTPVLALHGELDRVSPIEVSERLVRRLPNARLMVVAAAGHWVHVDRPHEFCTEVEEFLST</sequence>
<proteinExistence type="predicted"/>
<name>A0A7Z0JAE2_9ACTN</name>
<reference evidence="2 3" key="1">
    <citation type="submission" date="2020-07" db="EMBL/GenBank/DDBJ databases">
        <title>Sequencing the genomes of 1000 actinobacteria strains.</title>
        <authorList>
            <person name="Klenk H.-P."/>
        </authorList>
    </citation>
    <scope>NUCLEOTIDE SEQUENCE [LARGE SCALE GENOMIC DNA]</scope>
    <source>
        <strain evidence="2 3">DSM 44442</strain>
    </source>
</reference>
<dbReference type="PRINTS" id="PR00412">
    <property type="entry name" value="EPOXHYDRLASE"/>
</dbReference>
<dbReference type="InterPro" id="IPR050228">
    <property type="entry name" value="Carboxylesterase_BioH"/>
</dbReference>
<dbReference type="AlphaFoldDB" id="A0A7Z0JAE2"/>
<dbReference type="InterPro" id="IPR000073">
    <property type="entry name" value="AB_hydrolase_1"/>
</dbReference>
<dbReference type="Proteomes" id="UP000572051">
    <property type="component" value="Unassembled WGS sequence"/>
</dbReference>
<accession>A0A7Z0JAE2</accession>
<organism evidence="2 3">
    <name type="scientific">Nocardiopsis aegyptia</name>
    <dbReference type="NCBI Taxonomy" id="220378"/>
    <lineage>
        <taxon>Bacteria</taxon>
        <taxon>Bacillati</taxon>
        <taxon>Actinomycetota</taxon>
        <taxon>Actinomycetes</taxon>
        <taxon>Streptosporangiales</taxon>
        <taxon>Nocardiopsidaceae</taxon>
        <taxon>Nocardiopsis</taxon>
    </lineage>
</organism>
<dbReference type="PRINTS" id="PR00111">
    <property type="entry name" value="ABHYDROLASE"/>
</dbReference>
<evidence type="ECO:0000259" key="1">
    <source>
        <dbReference type="Pfam" id="PF12697"/>
    </source>
</evidence>
<dbReference type="InterPro" id="IPR000639">
    <property type="entry name" value="Epox_hydrolase-like"/>
</dbReference>
<keyword evidence="3" id="KW-1185">Reference proteome</keyword>
<dbReference type="InterPro" id="IPR029058">
    <property type="entry name" value="AB_hydrolase_fold"/>
</dbReference>
<protein>
    <submittedName>
        <fullName evidence="2">2-hydroxymuconate-semialdehyde hydrolase</fullName>
        <ecNumber evidence="2">3.7.1.9</ecNumber>
    </submittedName>
</protein>
<evidence type="ECO:0000313" key="3">
    <source>
        <dbReference type="Proteomes" id="UP000572051"/>
    </source>
</evidence>
<dbReference type="SUPFAM" id="SSF53474">
    <property type="entry name" value="alpha/beta-Hydrolases"/>
    <property type="match status" value="1"/>
</dbReference>
<dbReference type="EMBL" id="JACCFS010000001">
    <property type="protein sequence ID" value="NYJ35041.1"/>
    <property type="molecule type" value="Genomic_DNA"/>
</dbReference>
<feature type="domain" description="AB hydrolase-1" evidence="1">
    <location>
        <begin position="2"/>
        <end position="216"/>
    </location>
</feature>
<dbReference type="GO" id="GO:0018775">
    <property type="term" value="F:2-hydroxymuconate-semialdehyde hydrolase activity"/>
    <property type="evidence" value="ECO:0007669"/>
    <property type="project" value="UniProtKB-EC"/>
</dbReference>
<keyword evidence="2" id="KW-0378">Hydrolase</keyword>
<dbReference type="Gene3D" id="3.40.50.1820">
    <property type="entry name" value="alpha/beta hydrolase"/>
    <property type="match status" value="1"/>
</dbReference>